<feature type="transmembrane region" description="Helical" evidence="1">
    <location>
        <begin position="28"/>
        <end position="51"/>
    </location>
</feature>
<name>A0ABU9CBA1_9BURK</name>
<keyword evidence="3" id="KW-1185">Reference proteome</keyword>
<keyword evidence="1" id="KW-0812">Transmembrane</keyword>
<sequence length="347" mass="37456">MTLRGRFRHWLENRLPRRDSWQLTQRNLYILPTRAGWGFALTLLVMLLASINYQLNLGYALTFLLAGAALVSMHQTHGNLRRLVLHLRPPQPVFAGEPATLEIVIDNPGHERHGVGLGLYGSALTALRDGARGLAHCDVPALGSSIARLQMTAPRRGRHALPTLRIETHFPLGLFRAWSVWRPAAELLVYPAPEQPAPPLPAGEPAGEGALPVPAHAGGGEFDGVRPWRRGDTLRQVVWKKVAHSGALVSRDMRGSASRALVLDWQRCGSGGAATGLATSDPEARLSRLAAWVLAAEHQGLPYALRLPGRELPRAAGDAQRRSALQALALWQPGPAGGGPHPGEAGR</sequence>
<dbReference type="RefSeq" id="WP_341408823.1">
    <property type="nucleotide sequence ID" value="NZ_JBBUTH010000001.1"/>
</dbReference>
<evidence type="ECO:0000256" key="1">
    <source>
        <dbReference type="SAM" id="Phobius"/>
    </source>
</evidence>
<comment type="caution">
    <text evidence="2">The sequence shown here is derived from an EMBL/GenBank/DDBJ whole genome shotgun (WGS) entry which is preliminary data.</text>
</comment>
<organism evidence="2 3">
    <name type="scientific">Pseudaquabacterium inlustre</name>
    <dbReference type="NCBI Taxonomy" id="2984192"/>
    <lineage>
        <taxon>Bacteria</taxon>
        <taxon>Pseudomonadati</taxon>
        <taxon>Pseudomonadota</taxon>
        <taxon>Betaproteobacteria</taxon>
        <taxon>Burkholderiales</taxon>
        <taxon>Sphaerotilaceae</taxon>
        <taxon>Pseudaquabacterium</taxon>
    </lineage>
</organism>
<keyword evidence="1" id="KW-0472">Membrane</keyword>
<protein>
    <submittedName>
        <fullName evidence="2">DUF58 domain-containing protein</fullName>
    </submittedName>
</protein>
<evidence type="ECO:0000313" key="2">
    <source>
        <dbReference type="EMBL" id="MEK8049152.1"/>
    </source>
</evidence>
<dbReference type="PANTHER" id="PTHR34351:SF1">
    <property type="entry name" value="SLR1927 PROTEIN"/>
    <property type="match status" value="1"/>
</dbReference>
<dbReference type="PANTHER" id="PTHR34351">
    <property type="entry name" value="SLR1927 PROTEIN-RELATED"/>
    <property type="match status" value="1"/>
</dbReference>
<accession>A0ABU9CBA1</accession>
<reference evidence="2 3" key="1">
    <citation type="submission" date="2024-04" db="EMBL/GenBank/DDBJ databases">
        <title>Novel species of the genus Ideonella isolated from streams.</title>
        <authorList>
            <person name="Lu H."/>
        </authorList>
    </citation>
    <scope>NUCLEOTIDE SEQUENCE [LARGE SCALE GENOMIC DNA]</scope>
    <source>
        <strain evidence="2 3">DXS22W</strain>
    </source>
</reference>
<gene>
    <name evidence="2" type="ORF">AACH10_02770</name>
</gene>
<dbReference type="Proteomes" id="UP001365405">
    <property type="component" value="Unassembled WGS sequence"/>
</dbReference>
<proteinExistence type="predicted"/>
<evidence type="ECO:0000313" key="3">
    <source>
        <dbReference type="Proteomes" id="UP001365405"/>
    </source>
</evidence>
<dbReference type="EMBL" id="JBBUTH010000001">
    <property type="protein sequence ID" value="MEK8049152.1"/>
    <property type="molecule type" value="Genomic_DNA"/>
</dbReference>
<keyword evidence="1" id="KW-1133">Transmembrane helix</keyword>